<dbReference type="FunFam" id="2.60.120.200:FF:000124">
    <property type="entry name" value="Galectin-4"/>
    <property type="match status" value="2"/>
</dbReference>
<evidence type="ECO:0000256" key="3">
    <source>
        <dbReference type="RuleBase" id="RU102079"/>
    </source>
</evidence>
<dbReference type="CDD" id="cd00070">
    <property type="entry name" value="GLECT"/>
    <property type="match status" value="2"/>
</dbReference>
<dbReference type="GO" id="GO:0016936">
    <property type="term" value="F:galactoside binding"/>
    <property type="evidence" value="ECO:0007669"/>
    <property type="project" value="TreeGrafter"/>
</dbReference>
<dbReference type="PROSITE" id="PS51304">
    <property type="entry name" value="GALECTIN"/>
    <property type="match status" value="2"/>
</dbReference>
<feature type="domain" description="Galectin" evidence="4">
    <location>
        <begin position="14"/>
        <end position="142"/>
    </location>
</feature>
<dbReference type="GO" id="GO:0010628">
    <property type="term" value="P:positive regulation of gene expression"/>
    <property type="evidence" value="ECO:0007669"/>
    <property type="project" value="TreeGrafter"/>
</dbReference>
<dbReference type="SMART" id="SM00276">
    <property type="entry name" value="GLECT"/>
    <property type="match status" value="2"/>
</dbReference>
<dbReference type="SUPFAM" id="SSF49899">
    <property type="entry name" value="Concanavalin A-like lectins/glucanases"/>
    <property type="match status" value="2"/>
</dbReference>
<dbReference type="Gene3D" id="2.60.120.200">
    <property type="match status" value="2"/>
</dbReference>
<dbReference type="GO" id="GO:0005634">
    <property type="term" value="C:nucleus"/>
    <property type="evidence" value="ECO:0007669"/>
    <property type="project" value="TreeGrafter"/>
</dbReference>
<dbReference type="GO" id="GO:0005829">
    <property type="term" value="C:cytosol"/>
    <property type="evidence" value="ECO:0007669"/>
    <property type="project" value="TreeGrafter"/>
</dbReference>
<dbReference type="EMBL" id="JAACNH010000003">
    <property type="protein sequence ID" value="KAG8448490.1"/>
    <property type="molecule type" value="Genomic_DNA"/>
</dbReference>
<reference evidence="5" key="1">
    <citation type="thesis" date="2020" institute="ProQuest LLC" country="789 East Eisenhower Parkway, Ann Arbor, MI, USA">
        <title>Comparative Genomics and Chromosome Evolution.</title>
        <authorList>
            <person name="Mudd A.B."/>
        </authorList>
    </citation>
    <scope>NUCLEOTIDE SEQUENCE</scope>
    <source>
        <strain evidence="5">Female2</strain>
        <tissue evidence="5">Blood</tissue>
    </source>
</reference>
<dbReference type="OrthoDB" id="6251307at2759"/>
<dbReference type="GO" id="GO:0032689">
    <property type="term" value="P:negative regulation of type II interferon production"/>
    <property type="evidence" value="ECO:0007669"/>
    <property type="project" value="TreeGrafter"/>
</dbReference>
<dbReference type="GO" id="GO:0030246">
    <property type="term" value="F:carbohydrate binding"/>
    <property type="evidence" value="ECO:0007669"/>
    <property type="project" value="UniProtKB-UniRule"/>
</dbReference>
<sequence>MANCMPIYNPVVPFQGAILGGICEGKRVTIQGQVHSHAKSFAVNFVCFNNDIAFHFNPRFEDGSVIVCNTMQSNNWGSEERKNHMPFNKNAYFEVVIVVLGHAFQVTVNGQHLLEYRHRVSYQSIQSLQVNGDVILTAINFSGLPAQTLPEPPPYSVTPSYMPNACMPPAFSFTERKSPVSTSTFQMLNLNMSPAFMATKTCAGPVTVHNPIMPFQAAFHGKFTKNRNIVLVGTVSCGADRFHVNLLNSNSRNIYLHINPRFKEGAVVRNTQNRGVWGPEERQMSYLPFAPGQQFQMEIRNEGGWFGVYVNGAKVFTYVHRLPANQIDLIEVAGDVSLSYVQY</sequence>
<protein>
    <recommendedName>
        <fullName evidence="3">Galectin</fullName>
    </recommendedName>
</protein>
<name>A0A8T2JYP8_9PIPI</name>
<keyword evidence="1 3" id="KW-0430">Lectin</keyword>
<evidence type="ECO:0000313" key="5">
    <source>
        <dbReference type="EMBL" id="KAG8448490.1"/>
    </source>
</evidence>
<dbReference type="SMART" id="SM00908">
    <property type="entry name" value="Gal-bind_lectin"/>
    <property type="match status" value="2"/>
</dbReference>
<dbReference type="Proteomes" id="UP000812440">
    <property type="component" value="Chromosome 8_10"/>
</dbReference>
<dbReference type="GO" id="GO:2000562">
    <property type="term" value="P:negative regulation of CD4-positive, alpha-beta T cell proliferation"/>
    <property type="evidence" value="ECO:0007669"/>
    <property type="project" value="TreeGrafter"/>
</dbReference>
<dbReference type="PANTHER" id="PTHR11346:SF186">
    <property type="entry name" value="GALECTIN"/>
    <property type="match status" value="1"/>
</dbReference>
<evidence type="ECO:0000256" key="1">
    <source>
        <dbReference type="ARBA" id="ARBA00022734"/>
    </source>
</evidence>
<evidence type="ECO:0000256" key="2">
    <source>
        <dbReference type="ARBA" id="ARBA00022737"/>
    </source>
</evidence>
<organism evidence="5 6">
    <name type="scientific">Hymenochirus boettgeri</name>
    <name type="common">Congo dwarf clawed frog</name>
    <dbReference type="NCBI Taxonomy" id="247094"/>
    <lineage>
        <taxon>Eukaryota</taxon>
        <taxon>Metazoa</taxon>
        <taxon>Chordata</taxon>
        <taxon>Craniata</taxon>
        <taxon>Vertebrata</taxon>
        <taxon>Euteleostomi</taxon>
        <taxon>Amphibia</taxon>
        <taxon>Batrachia</taxon>
        <taxon>Anura</taxon>
        <taxon>Pipoidea</taxon>
        <taxon>Pipidae</taxon>
        <taxon>Pipinae</taxon>
        <taxon>Hymenochirus</taxon>
    </lineage>
</organism>
<keyword evidence="6" id="KW-1185">Reference proteome</keyword>
<proteinExistence type="predicted"/>
<dbReference type="AlphaFoldDB" id="A0A8T2JYP8"/>
<dbReference type="InterPro" id="IPR013320">
    <property type="entry name" value="ConA-like_dom_sf"/>
</dbReference>
<comment type="caution">
    <text evidence="5">The sequence shown here is derived from an EMBL/GenBank/DDBJ whole genome shotgun (WGS) entry which is preliminary data.</text>
</comment>
<feature type="domain" description="Galectin" evidence="4">
    <location>
        <begin position="215"/>
        <end position="343"/>
    </location>
</feature>
<keyword evidence="2" id="KW-0677">Repeat</keyword>
<evidence type="ECO:0000259" key="4">
    <source>
        <dbReference type="PROSITE" id="PS51304"/>
    </source>
</evidence>
<gene>
    <name evidence="5" type="ORF">GDO86_015543</name>
</gene>
<dbReference type="InterPro" id="IPR001079">
    <property type="entry name" value="Galectin_CRD"/>
</dbReference>
<accession>A0A8T2JYP8</accession>
<dbReference type="InterPro" id="IPR044156">
    <property type="entry name" value="Galectin-like"/>
</dbReference>
<dbReference type="Pfam" id="PF00337">
    <property type="entry name" value="Gal-bind_lectin"/>
    <property type="match status" value="2"/>
</dbReference>
<evidence type="ECO:0000313" key="6">
    <source>
        <dbReference type="Proteomes" id="UP000812440"/>
    </source>
</evidence>
<dbReference type="PANTHER" id="PTHR11346">
    <property type="entry name" value="GALECTIN"/>
    <property type="match status" value="1"/>
</dbReference>